<protein>
    <submittedName>
        <fullName evidence="7">Threonine dehydrogenase</fullName>
    </submittedName>
</protein>
<dbReference type="GO" id="GO:0016616">
    <property type="term" value="F:oxidoreductase activity, acting on the CH-OH group of donors, NAD or NADP as acceptor"/>
    <property type="evidence" value="ECO:0007669"/>
    <property type="project" value="UniProtKB-ARBA"/>
</dbReference>
<accession>A0A1H3FT71</accession>
<comment type="similarity">
    <text evidence="4">Belongs to the zinc-containing alcohol dehydrogenase family.</text>
</comment>
<dbReference type="InterPro" id="IPR013154">
    <property type="entry name" value="ADH-like_N"/>
</dbReference>
<evidence type="ECO:0000256" key="3">
    <source>
        <dbReference type="ARBA" id="ARBA00023002"/>
    </source>
</evidence>
<name>A0A1H3FT71_9EURY</name>
<dbReference type="AlphaFoldDB" id="A0A1H3FT71"/>
<dbReference type="GO" id="GO:0030554">
    <property type="term" value="F:adenyl nucleotide binding"/>
    <property type="evidence" value="ECO:0007669"/>
    <property type="project" value="UniProtKB-ARBA"/>
</dbReference>
<gene>
    <name evidence="7" type="ORF">SAMN05216564_102203</name>
</gene>
<dbReference type="OrthoDB" id="9358at2157"/>
<dbReference type="PROSITE" id="PS00059">
    <property type="entry name" value="ADH_ZINC"/>
    <property type="match status" value="1"/>
</dbReference>
<evidence type="ECO:0000259" key="6">
    <source>
        <dbReference type="Pfam" id="PF08240"/>
    </source>
</evidence>
<evidence type="ECO:0000256" key="2">
    <source>
        <dbReference type="ARBA" id="ARBA00022833"/>
    </source>
</evidence>
<dbReference type="EMBL" id="FNPC01000002">
    <property type="protein sequence ID" value="SDX94273.1"/>
    <property type="molecule type" value="Genomic_DNA"/>
</dbReference>
<dbReference type="SUPFAM" id="SSF51735">
    <property type="entry name" value="NAD(P)-binding Rossmann-fold domains"/>
    <property type="match status" value="1"/>
</dbReference>
<dbReference type="Gene3D" id="3.90.180.10">
    <property type="entry name" value="Medium-chain alcohol dehydrogenases, catalytic domain"/>
    <property type="match status" value="1"/>
</dbReference>
<organism evidence="7 8">
    <name type="scientific">Halopenitus persicus</name>
    <dbReference type="NCBI Taxonomy" id="1048396"/>
    <lineage>
        <taxon>Archaea</taxon>
        <taxon>Methanobacteriati</taxon>
        <taxon>Methanobacteriota</taxon>
        <taxon>Stenosarchaea group</taxon>
        <taxon>Halobacteria</taxon>
        <taxon>Halobacteriales</taxon>
        <taxon>Haloferacaceae</taxon>
        <taxon>Halopenitus</taxon>
    </lineage>
</organism>
<dbReference type="GeneID" id="43838756"/>
<dbReference type="InterPro" id="IPR050129">
    <property type="entry name" value="Zn_alcohol_dh"/>
</dbReference>
<dbReference type="Gene3D" id="3.40.50.720">
    <property type="entry name" value="NAD(P)-binding Rossmann-like Domain"/>
    <property type="match status" value="1"/>
</dbReference>
<keyword evidence="8" id="KW-1185">Reference proteome</keyword>
<proteinExistence type="inferred from homology"/>
<feature type="domain" description="Alcohol dehydrogenase-like N-terminal" evidence="6">
    <location>
        <begin position="24"/>
        <end position="143"/>
    </location>
</feature>
<dbReference type="InterPro" id="IPR036291">
    <property type="entry name" value="NAD(P)-bd_dom_sf"/>
</dbReference>
<keyword evidence="1 4" id="KW-0479">Metal-binding</keyword>
<reference evidence="8" key="1">
    <citation type="submission" date="2016-10" db="EMBL/GenBank/DDBJ databases">
        <authorList>
            <person name="Varghese N."/>
            <person name="Submissions S."/>
        </authorList>
    </citation>
    <scope>NUCLEOTIDE SEQUENCE [LARGE SCALE GENOMIC DNA]</scope>
    <source>
        <strain evidence="8">DC30,IBRC 10041,KCTC 4046</strain>
    </source>
</reference>
<dbReference type="PANTHER" id="PTHR43401:SF5">
    <property type="entry name" value="ALCOHOL DEHYDROGENASE-RELATED"/>
    <property type="match status" value="1"/>
</dbReference>
<dbReference type="GO" id="GO:0051262">
    <property type="term" value="P:protein tetramerization"/>
    <property type="evidence" value="ECO:0007669"/>
    <property type="project" value="UniProtKB-ARBA"/>
</dbReference>
<dbReference type="InterPro" id="IPR013149">
    <property type="entry name" value="ADH-like_C"/>
</dbReference>
<evidence type="ECO:0000313" key="8">
    <source>
        <dbReference type="Proteomes" id="UP000199079"/>
    </source>
</evidence>
<dbReference type="InterPro" id="IPR002328">
    <property type="entry name" value="ADH_Zn_CS"/>
</dbReference>
<evidence type="ECO:0000256" key="4">
    <source>
        <dbReference type="RuleBase" id="RU361277"/>
    </source>
</evidence>
<dbReference type="GO" id="GO:0044281">
    <property type="term" value="P:small molecule metabolic process"/>
    <property type="evidence" value="ECO:0007669"/>
    <property type="project" value="UniProtKB-ARBA"/>
</dbReference>
<sequence>MQAVVCPEFAASTIEDVPRPEPAPGEVVVAPDRVQFSVTECQLFHGREVAHSETIADRIAAGGARLFGHEFCGHVDAVGDGVTSLSVGDRVYAPGKIACGECAYCRAGEPFHCGNQTGIGYDRPGAVAEYVAVPAEPLCRLPEGVSDAEGAAMQPMASALLATVDAGIEPGDVVAVVGTGVMGYQVGQAAAALGASEVVAVDVRERPLSIAADRGMIPIDATETDPVAAVRDATDGVGADVAVAAAGGRQSHATEGSDPLATAHALAARGGTICQVGHIEGELTWRPRDTRSKKLTWVNPRTGSVPLGPNRTTGELAAEWVADGTVSIEEYVTHELTGLESFEEAIEITLEKDAYDALGPAQIVIER</sequence>
<comment type="cofactor">
    <cofactor evidence="4">
        <name>Zn(2+)</name>
        <dbReference type="ChEBI" id="CHEBI:29105"/>
    </cofactor>
</comment>
<evidence type="ECO:0000256" key="1">
    <source>
        <dbReference type="ARBA" id="ARBA00022723"/>
    </source>
</evidence>
<feature type="domain" description="Alcohol dehydrogenase-like C-terminal" evidence="5">
    <location>
        <begin position="183"/>
        <end position="303"/>
    </location>
</feature>
<dbReference type="InterPro" id="IPR011032">
    <property type="entry name" value="GroES-like_sf"/>
</dbReference>
<evidence type="ECO:0000313" key="7">
    <source>
        <dbReference type="EMBL" id="SDX94273.1"/>
    </source>
</evidence>
<dbReference type="SUPFAM" id="SSF50129">
    <property type="entry name" value="GroES-like"/>
    <property type="match status" value="1"/>
</dbReference>
<dbReference type="Pfam" id="PF08240">
    <property type="entry name" value="ADH_N"/>
    <property type="match status" value="1"/>
</dbReference>
<dbReference type="GO" id="GO:0043168">
    <property type="term" value="F:anion binding"/>
    <property type="evidence" value="ECO:0007669"/>
    <property type="project" value="UniProtKB-ARBA"/>
</dbReference>
<dbReference type="Pfam" id="PF00107">
    <property type="entry name" value="ADH_zinc_N"/>
    <property type="match status" value="1"/>
</dbReference>
<dbReference type="PANTHER" id="PTHR43401">
    <property type="entry name" value="L-THREONINE 3-DEHYDROGENASE"/>
    <property type="match status" value="1"/>
</dbReference>
<dbReference type="GO" id="GO:0008270">
    <property type="term" value="F:zinc ion binding"/>
    <property type="evidence" value="ECO:0007669"/>
    <property type="project" value="InterPro"/>
</dbReference>
<keyword evidence="2 4" id="KW-0862">Zinc</keyword>
<keyword evidence="3" id="KW-0560">Oxidoreductase</keyword>
<dbReference type="RefSeq" id="WP_021075064.1">
    <property type="nucleotide sequence ID" value="NZ_FNPC01000002.1"/>
</dbReference>
<evidence type="ECO:0000259" key="5">
    <source>
        <dbReference type="Pfam" id="PF00107"/>
    </source>
</evidence>
<dbReference type="Proteomes" id="UP000199079">
    <property type="component" value="Unassembled WGS sequence"/>
</dbReference>